<evidence type="ECO:0000313" key="2">
    <source>
        <dbReference type="EMBL" id="MFC6886700.1"/>
    </source>
</evidence>
<protein>
    <submittedName>
        <fullName evidence="2">DUF3140 domain-containing protein</fullName>
    </submittedName>
</protein>
<keyword evidence="3" id="KW-1185">Reference proteome</keyword>
<comment type="caution">
    <text evidence="2">The sequence shown here is derived from an EMBL/GenBank/DDBJ whole genome shotgun (WGS) entry which is preliminary data.</text>
</comment>
<feature type="region of interest" description="Disordered" evidence="1">
    <location>
        <begin position="87"/>
        <end position="113"/>
    </location>
</feature>
<dbReference type="Proteomes" id="UP001596380">
    <property type="component" value="Unassembled WGS sequence"/>
</dbReference>
<dbReference type="RefSeq" id="WP_160821475.1">
    <property type="nucleotide sequence ID" value="NZ_JBHSXE010000001.1"/>
</dbReference>
<reference evidence="3" key="1">
    <citation type="journal article" date="2019" name="Int. J. Syst. Evol. Microbiol.">
        <title>The Global Catalogue of Microorganisms (GCM) 10K type strain sequencing project: providing services to taxonomists for standard genome sequencing and annotation.</title>
        <authorList>
            <consortium name="The Broad Institute Genomics Platform"/>
            <consortium name="The Broad Institute Genome Sequencing Center for Infectious Disease"/>
            <person name="Wu L."/>
            <person name="Ma J."/>
        </authorList>
    </citation>
    <scope>NUCLEOTIDE SEQUENCE [LARGE SCALE GENOMIC DNA]</scope>
    <source>
        <strain evidence="3">JCM 3369</strain>
    </source>
</reference>
<evidence type="ECO:0000313" key="3">
    <source>
        <dbReference type="Proteomes" id="UP001596380"/>
    </source>
</evidence>
<dbReference type="PANTHER" id="PTHR40630:SF1">
    <property type="entry name" value="DNA-BINDING PROTEIN"/>
    <property type="match status" value="1"/>
</dbReference>
<gene>
    <name evidence="2" type="ORF">ACFQKB_43545</name>
</gene>
<name>A0ABW2D261_9ACTN</name>
<dbReference type="Pfam" id="PF11338">
    <property type="entry name" value="DUF3140"/>
    <property type="match status" value="1"/>
</dbReference>
<sequence>MTEPTPADAELVWDEFHQVVNMTSDELRTWLLTEASGEEAFPAEPDMRLPELGTRVVDLLRKRKVDLTPRDADVMRQVVEYVEDRLDDRPPQAVQNEDWRHSLMNVGHDPLKP</sequence>
<dbReference type="PANTHER" id="PTHR40630">
    <property type="entry name" value="POSSIBLE DNA-BINDING PROTEIN"/>
    <property type="match status" value="1"/>
</dbReference>
<organism evidence="2 3">
    <name type="scientific">Actinomadura yumaensis</name>
    <dbReference type="NCBI Taxonomy" id="111807"/>
    <lineage>
        <taxon>Bacteria</taxon>
        <taxon>Bacillati</taxon>
        <taxon>Actinomycetota</taxon>
        <taxon>Actinomycetes</taxon>
        <taxon>Streptosporangiales</taxon>
        <taxon>Thermomonosporaceae</taxon>
        <taxon>Actinomadura</taxon>
    </lineage>
</organism>
<accession>A0ABW2D261</accession>
<proteinExistence type="predicted"/>
<dbReference type="EMBL" id="JBHSXS010000058">
    <property type="protein sequence ID" value="MFC6886700.1"/>
    <property type="molecule type" value="Genomic_DNA"/>
</dbReference>
<dbReference type="InterPro" id="IPR021487">
    <property type="entry name" value="DUF3140"/>
</dbReference>
<evidence type="ECO:0000256" key="1">
    <source>
        <dbReference type="SAM" id="MobiDB-lite"/>
    </source>
</evidence>